<feature type="transmembrane region" description="Helical" evidence="4">
    <location>
        <begin position="246"/>
        <end position="269"/>
    </location>
</feature>
<keyword evidence="4" id="KW-0812">Transmembrane</keyword>
<comment type="similarity">
    <text evidence="2">Belongs to the major facilitator superfamily. Monocarboxylate porter (TC 2.A.1.13) family.</text>
</comment>
<proteinExistence type="inferred from homology"/>
<gene>
    <name evidence="6" type="ORF">COCCADRAFT_102115</name>
</gene>
<dbReference type="Proteomes" id="UP000053841">
    <property type="component" value="Unassembled WGS sequence"/>
</dbReference>
<dbReference type="PANTHER" id="PTHR11360:SF319">
    <property type="entry name" value="MAJOR FACILITATOR SUPERFAMILY (MFS) PROFILE DOMAIN-CONTAINING PROTEIN"/>
    <property type="match status" value="1"/>
</dbReference>
<dbReference type="InterPro" id="IPR050327">
    <property type="entry name" value="Proton-linked_MCT"/>
</dbReference>
<evidence type="ECO:0000259" key="5">
    <source>
        <dbReference type="PROSITE" id="PS50850"/>
    </source>
</evidence>
<feature type="compositionally biased region" description="Basic and acidic residues" evidence="3">
    <location>
        <begin position="10"/>
        <end position="22"/>
    </location>
</feature>
<dbReference type="PROSITE" id="PS50850">
    <property type="entry name" value="MFS"/>
    <property type="match status" value="1"/>
</dbReference>
<feature type="transmembrane region" description="Helical" evidence="4">
    <location>
        <begin position="86"/>
        <end position="108"/>
    </location>
</feature>
<feature type="transmembrane region" description="Helical" evidence="4">
    <location>
        <begin position="310"/>
        <end position="328"/>
    </location>
</feature>
<feature type="transmembrane region" description="Helical" evidence="4">
    <location>
        <begin position="281"/>
        <end position="303"/>
    </location>
</feature>
<feature type="transmembrane region" description="Helical" evidence="4">
    <location>
        <begin position="174"/>
        <end position="193"/>
    </location>
</feature>
<dbReference type="OrthoDB" id="5667at2759"/>
<protein>
    <recommendedName>
        <fullName evidence="5">Major facilitator superfamily (MFS) profile domain-containing protein</fullName>
    </recommendedName>
</protein>
<dbReference type="SUPFAM" id="SSF103473">
    <property type="entry name" value="MFS general substrate transporter"/>
    <property type="match status" value="1"/>
</dbReference>
<dbReference type="PANTHER" id="PTHR11360">
    <property type="entry name" value="MONOCARBOXYLATE TRANSPORTER"/>
    <property type="match status" value="1"/>
</dbReference>
<dbReference type="GO" id="GO:0022857">
    <property type="term" value="F:transmembrane transporter activity"/>
    <property type="evidence" value="ECO:0007669"/>
    <property type="project" value="InterPro"/>
</dbReference>
<feature type="domain" description="Major facilitator superfamily (MFS) profile" evidence="5">
    <location>
        <begin position="45"/>
        <end position="426"/>
    </location>
</feature>
<feature type="transmembrane region" description="Helical" evidence="4">
    <location>
        <begin position="368"/>
        <end position="385"/>
    </location>
</feature>
<organism evidence="6 7">
    <name type="scientific">Cochliobolus carbonum (strain 26-R-13)</name>
    <name type="common">Maize leaf spot fungus</name>
    <name type="synonym">Bipolaris zeicola</name>
    <dbReference type="NCBI Taxonomy" id="930089"/>
    <lineage>
        <taxon>Eukaryota</taxon>
        <taxon>Fungi</taxon>
        <taxon>Dikarya</taxon>
        <taxon>Ascomycota</taxon>
        <taxon>Pezizomycotina</taxon>
        <taxon>Dothideomycetes</taxon>
        <taxon>Pleosporomycetidae</taxon>
        <taxon>Pleosporales</taxon>
        <taxon>Pleosporineae</taxon>
        <taxon>Pleosporaceae</taxon>
        <taxon>Bipolaris</taxon>
    </lineage>
</organism>
<dbReference type="AlphaFoldDB" id="W6XTY6"/>
<feature type="transmembrane region" description="Helical" evidence="4">
    <location>
        <begin position="397"/>
        <end position="421"/>
    </location>
</feature>
<dbReference type="Gene3D" id="1.20.1250.20">
    <property type="entry name" value="MFS general substrate transporter like domains"/>
    <property type="match status" value="2"/>
</dbReference>
<dbReference type="InterPro" id="IPR020846">
    <property type="entry name" value="MFS_dom"/>
</dbReference>
<accession>W6XTY6</accession>
<sequence length="433" mass="46403">MAAEPLHSPSPKESHSPHRDTEQRLHATDATIDDFGPAPEGGRRAWIVAAGGGAIFFSTLGFANSFGTFEEYYLRHQLKGWSASDISWIGSLAIFLQFFAGMLSGPLFDRYGEKMIRPAAVLYVVFMMVLSVCKSYWSIMLVQGVLMGIVMGLLQIPAFAAVSQYFEKNRAGSLGLVASGSSIGGVVIPIALSKMLNQSSLGFGWSVRIVGFMIMPFVLFAAVGIKPRLPPRKTEFWLVSAYKEGRFIVLIVALFFMLFGMFTPFFYLPTYAVSRGMSPTFAGYLLSILNAASTFGRIIPGVLADKWGKINMFGFGGVITGIVIYTMNEADSNAALIVYAVFFGFTSGTIISGGSAAFSTCPKDARNVGTYMGMGMAIAGIGGLIGPPVNGAMVKNYGGFFEVCMLSGTLCVVGGLIAIAAKWWTPQGLLGNV</sequence>
<feature type="transmembrane region" description="Helical" evidence="4">
    <location>
        <begin position="334"/>
        <end position="356"/>
    </location>
</feature>
<evidence type="ECO:0000256" key="4">
    <source>
        <dbReference type="SAM" id="Phobius"/>
    </source>
</evidence>
<dbReference type="CDD" id="cd17352">
    <property type="entry name" value="MFS_MCT_SLC16"/>
    <property type="match status" value="1"/>
</dbReference>
<keyword evidence="7" id="KW-1185">Reference proteome</keyword>
<dbReference type="Pfam" id="PF07690">
    <property type="entry name" value="MFS_1"/>
    <property type="match status" value="1"/>
</dbReference>
<feature type="transmembrane region" description="Helical" evidence="4">
    <location>
        <begin position="205"/>
        <end position="225"/>
    </location>
</feature>
<dbReference type="RefSeq" id="XP_007714590.1">
    <property type="nucleotide sequence ID" value="XM_007716400.1"/>
</dbReference>
<feature type="region of interest" description="Disordered" evidence="3">
    <location>
        <begin position="1"/>
        <end position="22"/>
    </location>
</feature>
<keyword evidence="4" id="KW-0472">Membrane</keyword>
<reference evidence="6 7" key="1">
    <citation type="journal article" date="2013" name="PLoS Genet.">
        <title>Comparative genome structure, secondary metabolite, and effector coding capacity across Cochliobolus pathogens.</title>
        <authorList>
            <person name="Condon B.J."/>
            <person name="Leng Y."/>
            <person name="Wu D."/>
            <person name="Bushley K.E."/>
            <person name="Ohm R.A."/>
            <person name="Otillar R."/>
            <person name="Martin J."/>
            <person name="Schackwitz W."/>
            <person name="Grimwood J."/>
            <person name="MohdZainudin N."/>
            <person name="Xue C."/>
            <person name="Wang R."/>
            <person name="Manning V.A."/>
            <person name="Dhillon B."/>
            <person name="Tu Z.J."/>
            <person name="Steffenson B.J."/>
            <person name="Salamov A."/>
            <person name="Sun H."/>
            <person name="Lowry S."/>
            <person name="LaButti K."/>
            <person name="Han J."/>
            <person name="Copeland A."/>
            <person name="Lindquist E."/>
            <person name="Barry K."/>
            <person name="Schmutz J."/>
            <person name="Baker S.E."/>
            <person name="Ciuffetti L.M."/>
            <person name="Grigoriev I.V."/>
            <person name="Zhong S."/>
            <person name="Turgeon B.G."/>
        </authorList>
    </citation>
    <scope>NUCLEOTIDE SEQUENCE [LARGE SCALE GENOMIC DNA]</scope>
    <source>
        <strain evidence="6 7">26-R-13</strain>
    </source>
</reference>
<dbReference type="GO" id="GO:0016020">
    <property type="term" value="C:membrane"/>
    <property type="evidence" value="ECO:0007669"/>
    <property type="project" value="UniProtKB-SubCell"/>
</dbReference>
<dbReference type="EMBL" id="KI964675">
    <property type="protein sequence ID" value="EUC31117.1"/>
    <property type="molecule type" value="Genomic_DNA"/>
</dbReference>
<evidence type="ECO:0000256" key="2">
    <source>
        <dbReference type="ARBA" id="ARBA00006727"/>
    </source>
</evidence>
<dbReference type="HOGENOM" id="CLU_001265_1_1_1"/>
<evidence type="ECO:0000256" key="1">
    <source>
        <dbReference type="ARBA" id="ARBA00004141"/>
    </source>
</evidence>
<evidence type="ECO:0000256" key="3">
    <source>
        <dbReference type="SAM" id="MobiDB-lite"/>
    </source>
</evidence>
<evidence type="ECO:0000313" key="7">
    <source>
        <dbReference type="Proteomes" id="UP000053841"/>
    </source>
</evidence>
<dbReference type="eggNOG" id="KOG2504">
    <property type="taxonomic scope" value="Eukaryota"/>
</dbReference>
<evidence type="ECO:0000313" key="6">
    <source>
        <dbReference type="EMBL" id="EUC31117.1"/>
    </source>
</evidence>
<feature type="transmembrane region" description="Helical" evidence="4">
    <location>
        <begin position="45"/>
        <end position="66"/>
    </location>
</feature>
<dbReference type="InterPro" id="IPR036259">
    <property type="entry name" value="MFS_trans_sf"/>
</dbReference>
<keyword evidence="4" id="KW-1133">Transmembrane helix</keyword>
<dbReference type="GeneID" id="19142494"/>
<feature type="transmembrane region" description="Helical" evidence="4">
    <location>
        <begin position="120"/>
        <end position="139"/>
    </location>
</feature>
<dbReference type="KEGG" id="bze:COCCADRAFT_102115"/>
<feature type="transmembrane region" description="Helical" evidence="4">
    <location>
        <begin position="145"/>
        <end position="162"/>
    </location>
</feature>
<dbReference type="InterPro" id="IPR011701">
    <property type="entry name" value="MFS"/>
</dbReference>
<comment type="subcellular location">
    <subcellularLocation>
        <location evidence="1">Membrane</location>
        <topology evidence="1">Multi-pass membrane protein</topology>
    </subcellularLocation>
</comment>
<name>W6XTY6_COCC2</name>